<feature type="region of interest" description="Disordered" evidence="1">
    <location>
        <begin position="187"/>
        <end position="231"/>
    </location>
</feature>
<feature type="compositionally biased region" description="Acidic residues" evidence="1">
    <location>
        <begin position="192"/>
        <end position="214"/>
    </location>
</feature>
<reference evidence="2" key="1">
    <citation type="journal article" date="2020" name="Stud. Mycol.">
        <title>101 Dothideomycetes genomes: a test case for predicting lifestyles and emergence of pathogens.</title>
        <authorList>
            <person name="Haridas S."/>
            <person name="Albert R."/>
            <person name="Binder M."/>
            <person name="Bloem J."/>
            <person name="Labutti K."/>
            <person name="Salamov A."/>
            <person name="Andreopoulos B."/>
            <person name="Baker S."/>
            <person name="Barry K."/>
            <person name="Bills G."/>
            <person name="Bluhm B."/>
            <person name="Cannon C."/>
            <person name="Castanera R."/>
            <person name="Culley D."/>
            <person name="Daum C."/>
            <person name="Ezra D."/>
            <person name="Gonzalez J."/>
            <person name="Henrissat B."/>
            <person name="Kuo A."/>
            <person name="Liang C."/>
            <person name="Lipzen A."/>
            <person name="Lutzoni F."/>
            <person name="Magnuson J."/>
            <person name="Mondo S."/>
            <person name="Nolan M."/>
            <person name="Ohm R."/>
            <person name="Pangilinan J."/>
            <person name="Park H.-J."/>
            <person name="Ramirez L."/>
            <person name="Alfaro M."/>
            <person name="Sun H."/>
            <person name="Tritt A."/>
            <person name="Yoshinaga Y."/>
            <person name="Zwiers L.-H."/>
            <person name="Turgeon B."/>
            <person name="Goodwin S."/>
            <person name="Spatafora J."/>
            <person name="Crous P."/>
            <person name="Grigoriev I."/>
        </authorList>
    </citation>
    <scope>NUCLEOTIDE SEQUENCE</scope>
    <source>
        <strain evidence="2">CBS 119687</strain>
    </source>
</reference>
<proteinExistence type="predicted"/>
<organism evidence="2 3">
    <name type="scientific">Dothidotthia symphoricarpi CBS 119687</name>
    <dbReference type="NCBI Taxonomy" id="1392245"/>
    <lineage>
        <taxon>Eukaryota</taxon>
        <taxon>Fungi</taxon>
        <taxon>Dikarya</taxon>
        <taxon>Ascomycota</taxon>
        <taxon>Pezizomycotina</taxon>
        <taxon>Dothideomycetes</taxon>
        <taxon>Pleosporomycetidae</taxon>
        <taxon>Pleosporales</taxon>
        <taxon>Dothidotthiaceae</taxon>
        <taxon>Dothidotthia</taxon>
    </lineage>
</organism>
<evidence type="ECO:0000313" key="2">
    <source>
        <dbReference type="EMBL" id="KAF2127545.1"/>
    </source>
</evidence>
<evidence type="ECO:0000313" key="3">
    <source>
        <dbReference type="Proteomes" id="UP000799771"/>
    </source>
</evidence>
<dbReference type="AlphaFoldDB" id="A0A6A6A8L6"/>
<evidence type="ECO:0000256" key="1">
    <source>
        <dbReference type="SAM" id="MobiDB-lite"/>
    </source>
</evidence>
<dbReference type="Proteomes" id="UP000799771">
    <property type="component" value="Unassembled WGS sequence"/>
</dbReference>
<protein>
    <submittedName>
        <fullName evidence="2">Uncharacterized protein</fullName>
    </submittedName>
</protein>
<dbReference type="EMBL" id="ML977510">
    <property type="protein sequence ID" value="KAF2127545.1"/>
    <property type="molecule type" value="Genomic_DNA"/>
</dbReference>
<feature type="region of interest" description="Disordered" evidence="1">
    <location>
        <begin position="115"/>
        <end position="164"/>
    </location>
</feature>
<dbReference type="OrthoDB" id="10672226at2759"/>
<gene>
    <name evidence="2" type="ORF">P153DRAFT_358420</name>
</gene>
<accession>A0A6A6A8L6</accession>
<dbReference type="RefSeq" id="XP_033521934.1">
    <property type="nucleotide sequence ID" value="XM_033666793.1"/>
</dbReference>
<keyword evidence="3" id="KW-1185">Reference proteome</keyword>
<name>A0A6A6A8L6_9PLEO</name>
<sequence length="231" mass="26975">MCAALGFPDRGYMYRRAKPYEDPYASGNENRRQNRNRLFAELQQNQRHPYERMFGGHRSPTAHMGGIGMFMGHGMGPMLGGFGPMGMGMGRGTGRGWGHHNAFLGRPPMSHPHYPHHNQPRRLYPGLATHSRQTPHRFGGSPQTRFNPMSPYSPFDDDDDDDTDYRFPRYPMGGYRHRPSPARFFMPRYYDSDDDYEGDEDYDDDFDDDDDEFDYPPATRQYRPYASRFRY</sequence>
<dbReference type="GeneID" id="54407225"/>